<evidence type="ECO:0000313" key="1">
    <source>
        <dbReference type="EMBL" id="MBM2621204.1"/>
    </source>
</evidence>
<comment type="caution">
    <text evidence="1">The sequence shown here is derived from an EMBL/GenBank/DDBJ whole genome shotgun (WGS) entry which is preliminary data.</text>
</comment>
<accession>A0ABS2AN07</accession>
<dbReference type="EMBL" id="JAENHP010000018">
    <property type="protein sequence ID" value="MBM2621204.1"/>
    <property type="molecule type" value="Genomic_DNA"/>
</dbReference>
<sequence>MPREMKYPNRVQIYFDDTQFAHLKETAASLGKSPADFVRGLVNEGVMRSHQAVMELMGGLLEVAREHPDIAAELNRRAAVKEDSK</sequence>
<name>A0ABS2AN07_9ACTN</name>
<dbReference type="Proteomes" id="UP000632138">
    <property type="component" value="Unassembled WGS sequence"/>
</dbReference>
<evidence type="ECO:0000313" key="2">
    <source>
        <dbReference type="Proteomes" id="UP000632138"/>
    </source>
</evidence>
<gene>
    <name evidence="1" type="ORF">JIG36_37450</name>
</gene>
<keyword evidence="2" id="KW-1185">Reference proteome</keyword>
<evidence type="ECO:0008006" key="3">
    <source>
        <dbReference type="Google" id="ProtNLM"/>
    </source>
</evidence>
<reference evidence="1 2" key="1">
    <citation type="submission" date="2021-01" db="EMBL/GenBank/DDBJ databases">
        <title>Actinoplanes sp. nov. LDG1-06 isolated from lichen.</title>
        <authorList>
            <person name="Saeng-In P."/>
            <person name="Phongsopitanun W."/>
            <person name="Kanchanasin P."/>
            <person name="Yuki M."/>
            <person name="Kudo T."/>
            <person name="Ohkuma M."/>
            <person name="Tanasupawat S."/>
        </authorList>
    </citation>
    <scope>NUCLEOTIDE SEQUENCE [LARGE SCALE GENOMIC DNA]</scope>
    <source>
        <strain evidence="1 2">LDG1-06</strain>
    </source>
</reference>
<proteinExistence type="predicted"/>
<protein>
    <recommendedName>
        <fullName evidence="3">CopG family transcriptional regulator</fullName>
    </recommendedName>
</protein>
<organism evidence="1 2">
    <name type="scientific">Paractinoplanes ovalisporus</name>
    <dbReference type="NCBI Taxonomy" id="2810368"/>
    <lineage>
        <taxon>Bacteria</taxon>
        <taxon>Bacillati</taxon>
        <taxon>Actinomycetota</taxon>
        <taxon>Actinomycetes</taxon>
        <taxon>Micromonosporales</taxon>
        <taxon>Micromonosporaceae</taxon>
        <taxon>Paractinoplanes</taxon>
    </lineage>
</organism>